<evidence type="ECO:0000313" key="2">
    <source>
        <dbReference type="EnsemblMetazoa" id="XP_022673361"/>
    </source>
</evidence>
<protein>
    <submittedName>
        <fullName evidence="2">Uncharacterized protein</fullName>
    </submittedName>
</protein>
<keyword evidence="3" id="KW-1185">Reference proteome</keyword>
<feature type="compositionally biased region" description="Pro residues" evidence="1">
    <location>
        <begin position="507"/>
        <end position="519"/>
    </location>
</feature>
<organism evidence="2 3">
    <name type="scientific">Varroa destructor</name>
    <name type="common">Honeybee mite</name>
    <dbReference type="NCBI Taxonomy" id="109461"/>
    <lineage>
        <taxon>Eukaryota</taxon>
        <taxon>Metazoa</taxon>
        <taxon>Ecdysozoa</taxon>
        <taxon>Arthropoda</taxon>
        <taxon>Chelicerata</taxon>
        <taxon>Arachnida</taxon>
        <taxon>Acari</taxon>
        <taxon>Parasitiformes</taxon>
        <taxon>Mesostigmata</taxon>
        <taxon>Gamasina</taxon>
        <taxon>Dermanyssoidea</taxon>
        <taxon>Varroidae</taxon>
        <taxon>Varroa</taxon>
    </lineage>
</organism>
<feature type="compositionally biased region" description="Basic and acidic residues" evidence="1">
    <location>
        <begin position="17"/>
        <end position="27"/>
    </location>
</feature>
<dbReference type="Proteomes" id="UP000594260">
    <property type="component" value="Unplaced"/>
</dbReference>
<sequence>MKMDERGGKRSASVHNNQKEITKDPKATDAAPQDSHHNLDHQEQKQTRSDFTGTVIDHSNSIRTTHSEDRRDSKVDNDVRRDHFKESEEAQRQNQTDDSSVKSKDIVKQNNGTDNLPSDNNESLQTPYVNGRIQGQAPEKKITETDKDKNPDELMNRVGSHKLEKSINADGGNERITKTSDDQLRPATATVSENHHRTVEMAVPTPPRTPASSETIPSVERSLSPIVSAPPSVTPSLSTHSTSSVSSGADSLLPPLASPAITGPVSSSIKEAMLAITEGALLQPDERTTPPPQVSNCKTLVVAPPHPEQHTPSHPPAPRSAHIYGAGADVKDHSLYPAVTTSGHIGTLGSPAFGYPHTHQHLNNVAVAAAAAAQTLYEQQHQQLAHLAHQQQQREWLAYHHHQQQQQQQQQHHQHPQIAAGNGGSGPGRPGSGSGRVTPAISSPALGKLHQLTAGIDHGGTGTSHPHANSSSGGSGSGTGGHVTSQGGPHPHQPPSVAAGQLSPAGAGPPPHGHTPPPTHHSMYYGTPTNAAVPGGQGVGTPSAASAAAAAYWYHQQQQHHHSHHPHSSVQQAHHHPSHSPHHQPPHHQHAHHHHGGGVAGYHHGGHPHNSPAAAAAAAAAAAQYGPAAAAAAAAAAASATSSSQPNLYGTAAYGYLNTMMRR</sequence>
<dbReference type="KEGG" id="vde:111255551"/>
<feature type="compositionally biased region" description="Basic residues" evidence="1">
    <location>
        <begin position="558"/>
        <end position="596"/>
    </location>
</feature>
<feature type="compositionally biased region" description="Basic and acidic residues" evidence="1">
    <location>
        <begin position="65"/>
        <end position="91"/>
    </location>
</feature>
<feature type="compositionally biased region" description="Gly residues" evidence="1">
    <location>
        <begin position="421"/>
        <end position="434"/>
    </location>
</feature>
<feature type="compositionally biased region" description="Basic and acidic residues" evidence="1">
    <location>
        <begin position="34"/>
        <end position="48"/>
    </location>
</feature>
<dbReference type="InParanoid" id="A0A7M7L3L4"/>
<feature type="region of interest" description="Disordered" evidence="1">
    <location>
        <begin position="554"/>
        <end position="613"/>
    </location>
</feature>
<dbReference type="EnsemblMetazoa" id="XM_022817626">
    <property type="protein sequence ID" value="XP_022673361"/>
    <property type="gene ID" value="LOC111255551"/>
</dbReference>
<feature type="compositionally biased region" description="Low complexity" evidence="1">
    <location>
        <begin position="230"/>
        <end position="247"/>
    </location>
</feature>
<reference evidence="2" key="1">
    <citation type="submission" date="2021-01" db="UniProtKB">
        <authorList>
            <consortium name="EnsemblMetazoa"/>
        </authorList>
    </citation>
    <scope>IDENTIFICATION</scope>
</reference>
<name>A0A7M7L3L4_VARDE</name>
<feature type="compositionally biased region" description="Polar residues" evidence="1">
    <location>
        <begin position="108"/>
        <end position="128"/>
    </location>
</feature>
<feature type="region of interest" description="Disordered" evidence="1">
    <location>
        <begin position="454"/>
        <end position="542"/>
    </location>
</feature>
<dbReference type="GeneID" id="111255551"/>
<accession>A0A7M7L3L4</accession>
<feature type="region of interest" description="Disordered" evidence="1">
    <location>
        <begin position="398"/>
        <end position="442"/>
    </location>
</feature>
<dbReference type="OrthoDB" id="10687774at2759"/>
<feature type="region of interest" description="Disordered" evidence="1">
    <location>
        <begin position="1"/>
        <end position="157"/>
    </location>
</feature>
<evidence type="ECO:0000256" key="1">
    <source>
        <dbReference type="SAM" id="MobiDB-lite"/>
    </source>
</evidence>
<dbReference type="RefSeq" id="XP_022673361.1">
    <property type="nucleotide sequence ID" value="XM_022817626.1"/>
</dbReference>
<dbReference type="AlphaFoldDB" id="A0A7M7L3L4"/>
<feature type="region of interest" description="Disordered" evidence="1">
    <location>
        <begin position="227"/>
        <end position="250"/>
    </location>
</feature>
<evidence type="ECO:0000313" key="3">
    <source>
        <dbReference type="Proteomes" id="UP000594260"/>
    </source>
</evidence>
<dbReference type="OMA" id="APRSAHI"/>
<feature type="compositionally biased region" description="Basic and acidic residues" evidence="1">
    <location>
        <begin position="138"/>
        <end position="157"/>
    </location>
</feature>
<feature type="compositionally biased region" description="Polar residues" evidence="1">
    <location>
        <begin position="49"/>
        <end position="64"/>
    </location>
</feature>
<proteinExistence type="predicted"/>